<feature type="signal peptide" evidence="1">
    <location>
        <begin position="1"/>
        <end position="21"/>
    </location>
</feature>
<dbReference type="AlphaFoldDB" id="A0A5J5IFC6"/>
<accession>A0A5J5IFC6</accession>
<dbReference type="RefSeq" id="WP_150416235.1">
    <property type="nucleotide sequence ID" value="NZ_VYQF01000006.1"/>
</dbReference>
<reference evidence="2 3" key="1">
    <citation type="submission" date="2019-09" db="EMBL/GenBank/DDBJ databases">
        <title>Draft genome sequence of Ginsengibacter sp. BR5-29.</title>
        <authorList>
            <person name="Im W.-T."/>
        </authorList>
    </citation>
    <scope>NUCLEOTIDE SEQUENCE [LARGE SCALE GENOMIC DNA]</scope>
    <source>
        <strain evidence="2 3">BR5-29</strain>
    </source>
</reference>
<sequence length="234" mass="25794">MKKLSLLSFMFLLFLSGCDTAKSIIGSINNGNLTNDEVVHGLKEALKVGTDSSAHRLSLLNGFYKDAAIKILMPPEAQKVEKTLRDVGFGSVVDKAILSMNRAAEDASKSVGNIFLNAIKQMTIQDAFGILRGGNFAATDYLKQKSTPELITAFTPVISKSLDNTNATKYWKDVFTAYNRFSKNPVNTDLTGYVTQKALDGLFYQIGLEEQKIRQDPAARVTDILKKVFANQNR</sequence>
<dbReference type="EMBL" id="VYQF01000006">
    <property type="protein sequence ID" value="KAA9037307.1"/>
    <property type="molecule type" value="Genomic_DNA"/>
</dbReference>
<dbReference type="Pfam" id="PF13852">
    <property type="entry name" value="DUF4197"/>
    <property type="match status" value="1"/>
</dbReference>
<proteinExistence type="predicted"/>
<organism evidence="2 3">
    <name type="scientific">Ginsengibacter hankyongi</name>
    <dbReference type="NCBI Taxonomy" id="2607284"/>
    <lineage>
        <taxon>Bacteria</taxon>
        <taxon>Pseudomonadati</taxon>
        <taxon>Bacteroidota</taxon>
        <taxon>Chitinophagia</taxon>
        <taxon>Chitinophagales</taxon>
        <taxon>Chitinophagaceae</taxon>
        <taxon>Ginsengibacter</taxon>
    </lineage>
</organism>
<dbReference type="InterPro" id="IPR025245">
    <property type="entry name" value="DUF4197"/>
</dbReference>
<dbReference type="Proteomes" id="UP000326903">
    <property type="component" value="Unassembled WGS sequence"/>
</dbReference>
<evidence type="ECO:0000313" key="2">
    <source>
        <dbReference type="EMBL" id="KAA9037307.1"/>
    </source>
</evidence>
<name>A0A5J5IFC6_9BACT</name>
<evidence type="ECO:0000256" key="1">
    <source>
        <dbReference type="SAM" id="SignalP"/>
    </source>
</evidence>
<keyword evidence="1" id="KW-0732">Signal</keyword>
<comment type="caution">
    <text evidence="2">The sequence shown here is derived from an EMBL/GenBank/DDBJ whole genome shotgun (WGS) entry which is preliminary data.</text>
</comment>
<feature type="chain" id="PRO_5023872831" evidence="1">
    <location>
        <begin position="22"/>
        <end position="234"/>
    </location>
</feature>
<gene>
    <name evidence="2" type="ORF">FW778_17940</name>
</gene>
<dbReference type="PROSITE" id="PS51257">
    <property type="entry name" value="PROKAR_LIPOPROTEIN"/>
    <property type="match status" value="1"/>
</dbReference>
<protein>
    <submittedName>
        <fullName evidence="2">DUF4197 domain-containing protein</fullName>
    </submittedName>
</protein>
<keyword evidence="3" id="KW-1185">Reference proteome</keyword>
<evidence type="ECO:0000313" key="3">
    <source>
        <dbReference type="Proteomes" id="UP000326903"/>
    </source>
</evidence>